<dbReference type="RefSeq" id="WP_130169932.1">
    <property type="nucleotide sequence ID" value="NZ_SHMR01000001.1"/>
</dbReference>
<feature type="transmembrane region" description="Helical" evidence="1">
    <location>
        <begin position="5"/>
        <end position="21"/>
    </location>
</feature>
<proteinExistence type="predicted"/>
<feature type="transmembrane region" description="Helical" evidence="1">
    <location>
        <begin position="41"/>
        <end position="61"/>
    </location>
</feature>
<dbReference type="EMBL" id="SHMR01000001">
    <property type="protein sequence ID" value="RZH69007.1"/>
    <property type="molecule type" value="Genomic_DNA"/>
</dbReference>
<gene>
    <name evidence="2" type="ORF">ELS17_06020</name>
</gene>
<dbReference type="AlphaFoldDB" id="A0A482Y896"/>
<name>A0A482Y896_9EURY</name>
<keyword evidence="1" id="KW-0472">Membrane</keyword>
<evidence type="ECO:0000313" key="2">
    <source>
        <dbReference type="EMBL" id="RZH69007.1"/>
    </source>
</evidence>
<reference evidence="2 3" key="1">
    <citation type="submission" date="2019-02" db="EMBL/GenBank/DDBJ databases">
        <title>Genome analysis provides insights into bioremediation potentialities and Haloocin production by Natrinema altunense strain 4.1R isolated from Chott Douz in Tunisian desert.</title>
        <authorList>
            <person name="Najjari A."/>
            <person name="Youssef N."/>
            <person name="Ben Dhia O."/>
            <person name="Ferjani R."/>
            <person name="El Hidri D."/>
            <person name="Ouzari H.I."/>
            <person name="Cherif A."/>
        </authorList>
    </citation>
    <scope>NUCLEOTIDE SEQUENCE [LARGE SCALE GENOMIC DNA]</scope>
    <source>
        <strain evidence="2 3">4.1R</strain>
    </source>
</reference>
<organism evidence="2 3">
    <name type="scientific">Natrinema altunense</name>
    <dbReference type="NCBI Taxonomy" id="222984"/>
    <lineage>
        <taxon>Archaea</taxon>
        <taxon>Methanobacteriati</taxon>
        <taxon>Methanobacteriota</taxon>
        <taxon>Stenosarchaea group</taxon>
        <taxon>Halobacteria</taxon>
        <taxon>Halobacteriales</taxon>
        <taxon>Natrialbaceae</taxon>
        <taxon>Natrinema</taxon>
    </lineage>
</organism>
<keyword evidence="1" id="KW-0812">Transmembrane</keyword>
<accession>A0A482Y896</accession>
<protein>
    <submittedName>
        <fullName evidence="2">Uncharacterized protein</fullName>
    </submittedName>
</protein>
<sequence length="103" mass="10835">MKETVVSAVVLTLIGYVVWPWRGDDTWKWFTSLPESVSGDFGILALAVLRTAAVGFLLPAAGLRVSSLAGGGATILVTSPREFVTRPSAERVPLSLHAALANG</sequence>
<comment type="caution">
    <text evidence="2">The sequence shown here is derived from an EMBL/GenBank/DDBJ whole genome shotgun (WGS) entry which is preliminary data.</text>
</comment>
<keyword evidence="1" id="KW-1133">Transmembrane helix</keyword>
<dbReference type="OrthoDB" id="384642at2157"/>
<evidence type="ECO:0000313" key="3">
    <source>
        <dbReference type="Proteomes" id="UP000292704"/>
    </source>
</evidence>
<dbReference type="Proteomes" id="UP000292704">
    <property type="component" value="Unassembled WGS sequence"/>
</dbReference>
<evidence type="ECO:0000256" key="1">
    <source>
        <dbReference type="SAM" id="Phobius"/>
    </source>
</evidence>